<feature type="compositionally biased region" description="Basic and acidic residues" evidence="1">
    <location>
        <begin position="30"/>
        <end position="41"/>
    </location>
</feature>
<feature type="compositionally biased region" description="Basic and acidic residues" evidence="1">
    <location>
        <begin position="1"/>
        <end position="15"/>
    </location>
</feature>
<name>A0A6C0DPJ9_9ZZZZ</name>
<dbReference type="GO" id="GO:0006515">
    <property type="term" value="P:protein quality control for misfolded or incompletely synthesized proteins"/>
    <property type="evidence" value="ECO:0007669"/>
    <property type="project" value="TreeGrafter"/>
</dbReference>
<dbReference type="GO" id="GO:0004252">
    <property type="term" value="F:serine-type endopeptidase activity"/>
    <property type="evidence" value="ECO:0007669"/>
    <property type="project" value="InterPro"/>
</dbReference>
<dbReference type="InterPro" id="IPR003959">
    <property type="entry name" value="ATPase_AAA_core"/>
</dbReference>
<dbReference type="GO" id="GO:0016887">
    <property type="term" value="F:ATP hydrolysis activity"/>
    <property type="evidence" value="ECO:0007669"/>
    <property type="project" value="InterPro"/>
</dbReference>
<accession>A0A6C0DPJ9</accession>
<dbReference type="EMBL" id="MN739658">
    <property type="protein sequence ID" value="QHT18547.1"/>
    <property type="molecule type" value="Genomic_DNA"/>
</dbReference>
<dbReference type="GO" id="GO:0004176">
    <property type="term" value="F:ATP-dependent peptidase activity"/>
    <property type="evidence" value="ECO:0007669"/>
    <property type="project" value="InterPro"/>
</dbReference>
<dbReference type="Gene3D" id="1.10.8.60">
    <property type="match status" value="1"/>
</dbReference>
<organism evidence="3">
    <name type="scientific">viral metagenome</name>
    <dbReference type="NCBI Taxonomy" id="1070528"/>
    <lineage>
        <taxon>unclassified sequences</taxon>
        <taxon>metagenomes</taxon>
        <taxon>organismal metagenomes</taxon>
    </lineage>
</organism>
<dbReference type="InterPro" id="IPR027065">
    <property type="entry name" value="Lon_Prtase"/>
</dbReference>
<dbReference type="PANTHER" id="PTHR43718">
    <property type="entry name" value="LON PROTEASE"/>
    <property type="match status" value="1"/>
</dbReference>
<dbReference type="AlphaFoldDB" id="A0A6C0DPJ9"/>
<dbReference type="PANTHER" id="PTHR43718:SF2">
    <property type="entry name" value="LON PROTEASE HOMOLOG, MITOCHONDRIAL"/>
    <property type="match status" value="1"/>
</dbReference>
<proteinExistence type="predicted"/>
<dbReference type="GO" id="GO:0005524">
    <property type="term" value="F:ATP binding"/>
    <property type="evidence" value="ECO:0007669"/>
    <property type="project" value="InterPro"/>
</dbReference>
<sequence>MTKRTSKESARDRVGSADMVDPPPNKRKKTDGDTLWIKDDTLDSQSSDDEKPSVTVPTTSDEDYEEDEEEAEEEAKSDFIDFLMTKYATKGPNTRSQRKKNDDSAVKLPLQLTKSELAYFKSQPAERQNSLCALMTKMTDMSLAEGSVPPKFRVLELPVSDYIKSNVIKKITAVEEMGPDSGESYKLRNWIDAFLKVPFGKIVPLPVTLEHGAMMCNAFMTDARRTMDKHIYGMVPAKTQILQIIAQLIVNPQSVGNVIALQGAMGVGKTSLARNAIAEVMKRPFEFFSLGGASDVAGFVGHSYTYEGSMWGRIADSLMHAGAMNPVMYFDELDKVSTTPHGEEIVNMMIHLTDRSQNSQFHDRYFSGVDFDLSQCLFVFSFNDIEKVHPILRDRMTVIHCGGYTENDKKAILKDYIWPQLLDRLKFNPDEIILTDAAIKHIITEYSADEKGVRTLIRTVESMMTRLNMLRVMQDESMKEYVFYVEYTSPFTLTESVARKLLTDLTKKDPEHWRVMYN</sequence>
<protein>
    <recommendedName>
        <fullName evidence="2">ATPase AAA-type core domain-containing protein</fullName>
    </recommendedName>
</protein>
<evidence type="ECO:0000259" key="2">
    <source>
        <dbReference type="Pfam" id="PF00004"/>
    </source>
</evidence>
<feature type="compositionally biased region" description="Acidic residues" evidence="1">
    <location>
        <begin position="60"/>
        <end position="73"/>
    </location>
</feature>
<reference evidence="3" key="1">
    <citation type="journal article" date="2020" name="Nature">
        <title>Giant virus diversity and host interactions through global metagenomics.</title>
        <authorList>
            <person name="Schulz F."/>
            <person name="Roux S."/>
            <person name="Paez-Espino D."/>
            <person name="Jungbluth S."/>
            <person name="Walsh D.A."/>
            <person name="Denef V.J."/>
            <person name="McMahon K.D."/>
            <person name="Konstantinidis K.T."/>
            <person name="Eloe-Fadrosh E.A."/>
            <person name="Kyrpides N.C."/>
            <person name="Woyke T."/>
        </authorList>
    </citation>
    <scope>NUCLEOTIDE SEQUENCE</scope>
    <source>
        <strain evidence="3">GVMAG-M-3300023174-47</strain>
    </source>
</reference>
<dbReference type="Pfam" id="PF00004">
    <property type="entry name" value="AAA"/>
    <property type="match status" value="1"/>
</dbReference>
<dbReference type="Gene3D" id="3.40.50.300">
    <property type="entry name" value="P-loop containing nucleotide triphosphate hydrolases"/>
    <property type="match status" value="1"/>
</dbReference>
<feature type="region of interest" description="Disordered" evidence="1">
    <location>
        <begin position="1"/>
        <end position="76"/>
    </location>
</feature>
<evidence type="ECO:0000256" key="1">
    <source>
        <dbReference type="SAM" id="MobiDB-lite"/>
    </source>
</evidence>
<dbReference type="InterPro" id="IPR027417">
    <property type="entry name" value="P-loop_NTPase"/>
</dbReference>
<evidence type="ECO:0000313" key="3">
    <source>
        <dbReference type="EMBL" id="QHT18547.1"/>
    </source>
</evidence>
<feature type="domain" description="ATPase AAA-type core" evidence="2">
    <location>
        <begin position="260"/>
        <end position="399"/>
    </location>
</feature>
<dbReference type="SUPFAM" id="SSF52540">
    <property type="entry name" value="P-loop containing nucleoside triphosphate hydrolases"/>
    <property type="match status" value="1"/>
</dbReference>